<keyword evidence="4 5" id="KW-0732">Signal</keyword>
<feature type="chain" id="PRO_5022818350" evidence="5">
    <location>
        <begin position="24"/>
        <end position="507"/>
    </location>
</feature>
<dbReference type="GO" id="GO:1904680">
    <property type="term" value="F:peptide transmembrane transporter activity"/>
    <property type="evidence" value="ECO:0007669"/>
    <property type="project" value="TreeGrafter"/>
</dbReference>
<dbReference type="RefSeq" id="WP_148912841.1">
    <property type="nucleotide sequence ID" value="NZ_VSZS01000046.1"/>
</dbReference>
<comment type="similarity">
    <text evidence="2">Belongs to the bacterial solute-binding protein 5 family.</text>
</comment>
<evidence type="ECO:0000256" key="2">
    <source>
        <dbReference type="ARBA" id="ARBA00005695"/>
    </source>
</evidence>
<dbReference type="GO" id="GO:0043190">
    <property type="term" value="C:ATP-binding cassette (ABC) transporter complex"/>
    <property type="evidence" value="ECO:0007669"/>
    <property type="project" value="InterPro"/>
</dbReference>
<feature type="domain" description="Solute-binding protein family 5" evidence="6">
    <location>
        <begin position="74"/>
        <end position="429"/>
    </location>
</feature>
<dbReference type="EMBL" id="VSZS01000046">
    <property type="protein sequence ID" value="TYR36410.1"/>
    <property type="molecule type" value="Genomic_DNA"/>
</dbReference>
<comment type="caution">
    <text evidence="7">The sequence shown here is derived from an EMBL/GenBank/DDBJ whole genome shotgun (WGS) entry which is preliminary data.</text>
</comment>
<dbReference type="Proteomes" id="UP000323258">
    <property type="component" value="Unassembled WGS sequence"/>
</dbReference>
<dbReference type="PIRSF" id="PIRSF002741">
    <property type="entry name" value="MppA"/>
    <property type="match status" value="1"/>
</dbReference>
<dbReference type="PROSITE" id="PS01040">
    <property type="entry name" value="SBP_BACTERIAL_5"/>
    <property type="match status" value="1"/>
</dbReference>
<evidence type="ECO:0000256" key="5">
    <source>
        <dbReference type="SAM" id="SignalP"/>
    </source>
</evidence>
<accession>A0A5D4HC72</accession>
<dbReference type="GO" id="GO:0030288">
    <property type="term" value="C:outer membrane-bounded periplasmic space"/>
    <property type="evidence" value="ECO:0007669"/>
    <property type="project" value="UniProtKB-ARBA"/>
</dbReference>
<dbReference type="OrthoDB" id="9803988at2"/>
<name>A0A5D4HC72_9HYPH</name>
<dbReference type="InterPro" id="IPR039424">
    <property type="entry name" value="SBP_5"/>
</dbReference>
<dbReference type="Gene3D" id="3.90.76.10">
    <property type="entry name" value="Dipeptide-binding Protein, Domain 1"/>
    <property type="match status" value="1"/>
</dbReference>
<dbReference type="InterPro" id="IPR023765">
    <property type="entry name" value="SBP_5_CS"/>
</dbReference>
<evidence type="ECO:0000313" key="8">
    <source>
        <dbReference type="Proteomes" id="UP000323258"/>
    </source>
</evidence>
<dbReference type="CDD" id="cd08515">
    <property type="entry name" value="PBP2_NikA_DppA_OppA_like_10"/>
    <property type="match status" value="1"/>
</dbReference>
<proteinExistence type="inferred from homology"/>
<dbReference type="Gene3D" id="3.10.105.10">
    <property type="entry name" value="Dipeptide-binding Protein, Domain 3"/>
    <property type="match status" value="1"/>
</dbReference>
<feature type="signal peptide" evidence="5">
    <location>
        <begin position="1"/>
        <end position="23"/>
    </location>
</feature>
<dbReference type="SUPFAM" id="SSF53850">
    <property type="entry name" value="Periplasmic binding protein-like II"/>
    <property type="match status" value="1"/>
</dbReference>
<dbReference type="GO" id="GO:0015833">
    <property type="term" value="P:peptide transport"/>
    <property type="evidence" value="ECO:0007669"/>
    <property type="project" value="TreeGrafter"/>
</dbReference>
<dbReference type="PANTHER" id="PTHR30290:SF9">
    <property type="entry name" value="OLIGOPEPTIDE-BINDING PROTEIN APPA"/>
    <property type="match status" value="1"/>
</dbReference>
<comment type="subcellular location">
    <subcellularLocation>
        <location evidence="1">Periplasm</location>
    </subcellularLocation>
</comment>
<dbReference type="InterPro" id="IPR030678">
    <property type="entry name" value="Peptide/Ni-bd"/>
</dbReference>
<dbReference type="Gene3D" id="3.40.190.10">
    <property type="entry name" value="Periplasmic binding protein-like II"/>
    <property type="match status" value="1"/>
</dbReference>
<dbReference type="Pfam" id="PF00496">
    <property type="entry name" value="SBP_bac_5"/>
    <property type="match status" value="1"/>
</dbReference>
<sequence>MFRISSLIAGASLLALTATSAFADKNDDTLRIGWGGDGVMINADNYLGGTRTGIWFTKMVWDTLIERDNATGEYKGSLATAWQWVDDKTLELKLREGVSFHNGAEFGADDVVFTYNTMSAENSGARFRAIVDWIDHVEKVDAMTVRIHTKEPFPQALEFLSGPMPIYPHKYYAQVGSVGMSNKPVGTGPYKVVEMKPGEQYTLVRNDDYDWGSPKSKAKITNVIIREIPDAQTQVAELMSGGIDVTADMSPDLVTRLAGVPGLEAKMSETLRIFIIGLDAAKRANNPAVNDVRVRQALNYAIDRDGIVKNLMAGAARTLSTPCHPLQFGCSEEAAVKYPYDPEKAKALLAEAGFADGLDLTMYAEAPAKEAEAIMGNLAAVGVRVSLNRVPYEAYRDAQISGKAPAFLFNWGSYSLADASASISFFFKGGEDDFAQDKDVIEWLKTGDSVTDPAKRKEVYASAIGRITKEAYWIPLFSGVRGYAWDADLDFTPYADEIPRFYEYSWK</sequence>
<evidence type="ECO:0000256" key="3">
    <source>
        <dbReference type="ARBA" id="ARBA00022448"/>
    </source>
</evidence>
<evidence type="ECO:0000259" key="6">
    <source>
        <dbReference type="Pfam" id="PF00496"/>
    </source>
</evidence>
<reference evidence="7 8" key="2">
    <citation type="submission" date="2019-09" db="EMBL/GenBank/DDBJ databases">
        <title>Mesorhizobium sp. MaA-C15 isolated from Microcystis aeruginosa.</title>
        <authorList>
            <person name="Jeong S.E."/>
            <person name="Jin H.M."/>
            <person name="Jeon C.O."/>
        </authorList>
    </citation>
    <scope>NUCLEOTIDE SEQUENCE [LARGE SCALE GENOMIC DNA]</scope>
    <source>
        <strain evidence="7 8">MaA-C15</strain>
    </source>
</reference>
<keyword evidence="8" id="KW-1185">Reference proteome</keyword>
<protein>
    <submittedName>
        <fullName evidence="7">ABC transporter substrate-binding protein</fullName>
    </submittedName>
</protein>
<keyword evidence="3" id="KW-0813">Transport</keyword>
<evidence type="ECO:0000256" key="1">
    <source>
        <dbReference type="ARBA" id="ARBA00004418"/>
    </source>
</evidence>
<dbReference type="InterPro" id="IPR000914">
    <property type="entry name" value="SBP_5_dom"/>
</dbReference>
<dbReference type="AlphaFoldDB" id="A0A5D4HC72"/>
<reference evidence="7 8" key="1">
    <citation type="submission" date="2019-08" db="EMBL/GenBank/DDBJ databases">
        <authorList>
            <person name="Seo Y.L."/>
        </authorList>
    </citation>
    <scope>NUCLEOTIDE SEQUENCE [LARGE SCALE GENOMIC DNA]</scope>
    <source>
        <strain evidence="7 8">MaA-C15</strain>
    </source>
</reference>
<organism evidence="7 8">
    <name type="scientific">Neoaquamicrobium microcysteis</name>
    <dbReference type="NCBI Taxonomy" id="2682781"/>
    <lineage>
        <taxon>Bacteria</taxon>
        <taxon>Pseudomonadati</taxon>
        <taxon>Pseudomonadota</taxon>
        <taxon>Alphaproteobacteria</taxon>
        <taxon>Hyphomicrobiales</taxon>
        <taxon>Phyllobacteriaceae</taxon>
        <taxon>Neoaquamicrobium</taxon>
    </lineage>
</organism>
<evidence type="ECO:0000313" key="7">
    <source>
        <dbReference type="EMBL" id="TYR36410.1"/>
    </source>
</evidence>
<gene>
    <name evidence="7" type="ORF">FY036_00885</name>
</gene>
<dbReference type="PANTHER" id="PTHR30290">
    <property type="entry name" value="PERIPLASMIC BINDING COMPONENT OF ABC TRANSPORTER"/>
    <property type="match status" value="1"/>
</dbReference>
<evidence type="ECO:0000256" key="4">
    <source>
        <dbReference type="ARBA" id="ARBA00022729"/>
    </source>
</evidence>